<dbReference type="GO" id="GO:0009007">
    <property type="term" value="F:site-specific DNA-methyltransferase (adenine-specific) activity"/>
    <property type="evidence" value="ECO:0007669"/>
    <property type="project" value="UniProtKB-EC"/>
</dbReference>
<dbReference type="InterPro" id="IPR012327">
    <property type="entry name" value="MeTrfase_D12"/>
</dbReference>
<dbReference type="Gene3D" id="3.40.50.150">
    <property type="entry name" value="Vaccinia Virus protein VP39"/>
    <property type="match status" value="2"/>
</dbReference>
<dbReference type="Proteomes" id="UP000054010">
    <property type="component" value="Unassembled WGS sequence"/>
</dbReference>
<accession>E1IIN2</accession>
<evidence type="ECO:0000256" key="2">
    <source>
        <dbReference type="ARBA" id="ARBA00022679"/>
    </source>
</evidence>
<dbReference type="InterPro" id="IPR029063">
    <property type="entry name" value="SAM-dependent_MTases_sf"/>
</dbReference>
<dbReference type="EMBL" id="ADVR01000141">
    <property type="protein sequence ID" value="EFO78938.1"/>
    <property type="molecule type" value="Genomic_DNA"/>
</dbReference>
<name>E1IIN2_9CHLR</name>
<comment type="caution">
    <text evidence="4">The sequence shown here is derived from an EMBL/GenBank/DDBJ whole genome shotgun (WGS) entry which is preliminary data.</text>
</comment>
<dbReference type="GO" id="GO:0006298">
    <property type="term" value="P:mismatch repair"/>
    <property type="evidence" value="ECO:0007669"/>
    <property type="project" value="TreeGrafter"/>
</dbReference>
<evidence type="ECO:0000313" key="4">
    <source>
        <dbReference type="EMBL" id="EFO78938.1"/>
    </source>
</evidence>
<dbReference type="AlphaFoldDB" id="E1IIN2"/>
<keyword evidence="3" id="KW-0949">S-adenosyl-L-methionine</keyword>
<proteinExistence type="predicted"/>
<dbReference type="GO" id="GO:0009307">
    <property type="term" value="P:DNA restriction-modification system"/>
    <property type="evidence" value="ECO:0007669"/>
    <property type="project" value="InterPro"/>
</dbReference>
<keyword evidence="2" id="KW-0808">Transferase</keyword>
<dbReference type="GO" id="GO:0032259">
    <property type="term" value="P:methylation"/>
    <property type="evidence" value="ECO:0007669"/>
    <property type="project" value="UniProtKB-KW"/>
</dbReference>
<keyword evidence="5" id="KW-1185">Reference proteome</keyword>
<keyword evidence="1 4" id="KW-0489">Methyltransferase</keyword>
<dbReference type="SUPFAM" id="SSF53335">
    <property type="entry name" value="S-adenosyl-L-methionine-dependent methyltransferases"/>
    <property type="match status" value="1"/>
</dbReference>
<dbReference type="GO" id="GO:0043565">
    <property type="term" value="F:sequence-specific DNA binding"/>
    <property type="evidence" value="ECO:0007669"/>
    <property type="project" value="TreeGrafter"/>
</dbReference>
<evidence type="ECO:0000256" key="3">
    <source>
        <dbReference type="ARBA" id="ARBA00022691"/>
    </source>
</evidence>
<dbReference type="GO" id="GO:1904047">
    <property type="term" value="F:S-adenosyl-L-methionine binding"/>
    <property type="evidence" value="ECO:0007669"/>
    <property type="project" value="TreeGrafter"/>
</dbReference>
<dbReference type="Pfam" id="PF02086">
    <property type="entry name" value="MethyltransfD12"/>
    <property type="match status" value="1"/>
</dbReference>
<evidence type="ECO:0000256" key="1">
    <source>
        <dbReference type="ARBA" id="ARBA00022603"/>
    </source>
</evidence>
<dbReference type="HOGENOM" id="CLU_955673_0_0_0"/>
<dbReference type="PRINTS" id="PR00505">
    <property type="entry name" value="D12N6MTFRASE"/>
</dbReference>
<reference evidence="4 5" key="1">
    <citation type="journal article" date="2011" name="J. Bacteriol.">
        <title>Draft genome sequence of the anoxygenic filamentous phototrophic bacterium Oscillochloris trichoides subsp. DG-6.</title>
        <authorList>
            <person name="Kuznetsov B.B."/>
            <person name="Ivanovsky R.N."/>
            <person name="Keppen O.I."/>
            <person name="Sukhacheva M.V."/>
            <person name="Bumazhkin B.K."/>
            <person name="Patutina E.O."/>
            <person name="Beletsky A.V."/>
            <person name="Mardanov A.V."/>
            <person name="Baslerov R.V."/>
            <person name="Panteleeva A.N."/>
            <person name="Kolganova T.V."/>
            <person name="Ravin N.V."/>
            <person name="Skryabin K.G."/>
        </authorList>
    </citation>
    <scope>NUCLEOTIDE SEQUENCE [LARGE SCALE GENOMIC DNA]</scope>
    <source>
        <strain evidence="4 5">DG-6</strain>
    </source>
</reference>
<dbReference type="OrthoDB" id="9805629at2"/>
<dbReference type="REBASE" id="29516">
    <property type="entry name" value="M2.OtrDG6ORF3182P"/>
</dbReference>
<sequence length="284" mass="31561">MPPLDSIINVASVPQRSPFRYPGGKTWLTPRIRAWLASRPQRPAEFLEPFVGGGSVSLCVAFEGLADQITMVERDPHVAAVWQTILSDSAPELAERLVRFELTPANLEAALMSPATSPADLAFQTILRNRINRGGILAAGAGRIRHGEHGKGIASRWYPQTLQHRILAIYALRQRIRFLEADGMAILHDYAQRADVAIFLDPPYTAAGKRAGQRLYTYADVDHHALFACAAQLRGDLLMTYDQSPEIADLAAHHHLQTRLVAMKSTHHAQMRELLIGRDLAWLE</sequence>
<dbReference type="STRING" id="765420.OSCT_3183"/>
<dbReference type="PANTHER" id="PTHR30481:SF2">
    <property type="entry name" value="SITE-SPECIFIC DNA-METHYLTRANSFERASE (ADENINE-SPECIFIC)"/>
    <property type="match status" value="1"/>
</dbReference>
<dbReference type="PANTHER" id="PTHR30481">
    <property type="entry name" value="DNA ADENINE METHYLASE"/>
    <property type="match status" value="1"/>
</dbReference>
<organism evidence="4 5">
    <name type="scientific">Oscillochloris trichoides DG-6</name>
    <dbReference type="NCBI Taxonomy" id="765420"/>
    <lineage>
        <taxon>Bacteria</taxon>
        <taxon>Bacillati</taxon>
        <taxon>Chloroflexota</taxon>
        <taxon>Chloroflexia</taxon>
        <taxon>Chloroflexales</taxon>
        <taxon>Chloroflexineae</taxon>
        <taxon>Oscillochloridaceae</taxon>
        <taxon>Oscillochloris</taxon>
    </lineage>
</organism>
<evidence type="ECO:0000313" key="5">
    <source>
        <dbReference type="Proteomes" id="UP000054010"/>
    </source>
</evidence>
<gene>
    <name evidence="4" type="ORF">OSCT_3183</name>
</gene>
<dbReference type="eggNOG" id="COG0338">
    <property type="taxonomic scope" value="Bacteria"/>
</dbReference>
<protein>
    <submittedName>
        <fullName evidence="4">D12 class N6 adenine-specific DNA methyltransferase</fullName>
    </submittedName>
</protein>